<evidence type="ECO:0000313" key="1">
    <source>
        <dbReference type="EMBL" id="MBB5060263.1"/>
    </source>
</evidence>
<dbReference type="RefSeq" id="WP_184222434.1">
    <property type="nucleotide sequence ID" value="NZ_JACHIP010000011.1"/>
</dbReference>
<keyword evidence="2" id="KW-1185">Reference proteome</keyword>
<name>A0A7W7ZI19_9BACT</name>
<sequence>MAPKTPPQNTVTDSVFRLSRTQSPENTKTLVESREVKTVNGKPATSEDVDGPTVLSGLFEGALAVVSLDQAACTNYTLQKINSKRPGDSYSIHFATVLTPKNADACFLQEESSGRAVIDSATMQLKHLEITTPHHIITDGDSSTLRLVGKRKLTIEYAPVLLGGESFWMPSLITMLNTGGSGFHTTSWSFRATYRNYHRREVTSRLLPADAAPKP</sequence>
<reference evidence="1 2" key="1">
    <citation type="submission" date="2020-08" db="EMBL/GenBank/DDBJ databases">
        <title>Genomic Encyclopedia of Type Strains, Phase IV (KMG-V): Genome sequencing to study the core and pangenomes of soil and plant-associated prokaryotes.</title>
        <authorList>
            <person name="Whitman W."/>
        </authorList>
    </citation>
    <scope>NUCLEOTIDE SEQUENCE [LARGE SCALE GENOMIC DNA]</scope>
    <source>
        <strain evidence="1 2">M8UP14</strain>
    </source>
</reference>
<dbReference type="EMBL" id="JACHIP010000011">
    <property type="protein sequence ID" value="MBB5060263.1"/>
    <property type="molecule type" value="Genomic_DNA"/>
</dbReference>
<dbReference type="Proteomes" id="UP000540989">
    <property type="component" value="Unassembled WGS sequence"/>
</dbReference>
<accession>A0A7W7ZI19</accession>
<organism evidence="1 2">
    <name type="scientific">Granulicella aggregans</name>
    <dbReference type="NCBI Taxonomy" id="474949"/>
    <lineage>
        <taxon>Bacteria</taxon>
        <taxon>Pseudomonadati</taxon>
        <taxon>Acidobacteriota</taxon>
        <taxon>Terriglobia</taxon>
        <taxon>Terriglobales</taxon>
        <taxon>Acidobacteriaceae</taxon>
        <taxon>Granulicella</taxon>
    </lineage>
</organism>
<proteinExistence type="predicted"/>
<dbReference type="AlphaFoldDB" id="A0A7W7ZI19"/>
<comment type="caution">
    <text evidence="1">The sequence shown here is derived from an EMBL/GenBank/DDBJ whole genome shotgun (WGS) entry which is preliminary data.</text>
</comment>
<gene>
    <name evidence="1" type="ORF">HDF16_004999</name>
</gene>
<evidence type="ECO:0000313" key="2">
    <source>
        <dbReference type="Proteomes" id="UP000540989"/>
    </source>
</evidence>
<protein>
    <submittedName>
        <fullName evidence="1">Uncharacterized protein</fullName>
    </submittedName>
</protein>